<keyword evidence="3" id="KW-0812">Transmembrane</keyword>
<dbReference type="InterPro" id="IPR023365">
    <property type="entry name" value="Sortase_dom-sf"/>
</dbReference>
<dbReference type="RefSeq" id="WP_115250853.1">
    <property type="nucleotide sequence ID" value="NZ_UHFF01000002.1"/>
</dbReference>
<keyword evidence="3" id="KW-0472">Membrane</keyword>
<dbReference type="EMBL" id="UHFF01000002">
    <property type="protein sequence ID" value="SUN46034.1"/>
    <property type="molecule type" value="Genomic_DNA"/>
</dbReference>
<evidence type="ECO:0000256" key="2">
    <source>
        <dbReference type="PIRSR" id="PIRSR605754-1"/>
    </source>
</evidence>
<feature type="active site" description="Acyl-thioester intermediate" evidence="2">
    <location>
        <position position="207"/>
    </location>
</feature>
<organism evidence="4 5">
    <name type="scientific">Streptococcus equi subsp. equi</name>
    <dbReference type="NCBI Taxonomy" id="148942"/>
    <lineage>
        <taxon>Bacteria</taxon>
        <taxon>Bacillati</taxon>
        <taxon>Bacillota</taxon>
        <taxon>Bacilli</taxon>
        <taxon>Lactobacillales</taxon>
        <taxon>Streptococcaceae</taxon>
        <taxon>Streptococcus</taxon>
    </lineage>
</organism>
<keyword evidence="1" id="KW-0378">Hydrolase</keyword>
<dbReference type="Proteomes" id="UP000254461">
    <property type="component" value="Unassembled WGS sequence"/>
</dbReference>
<dbReference type="NCBIfam" id="NF033745">
    <property type="entry name" value="class_C_sortase"/>
    <property type="match status" value="1"/>
</dbReference>
<sequence>MKKSVIFWSVILMVGCLIVLYPTLSNYWNAQHQSQLIADYVSSTQALSHKDSQLMLEAANQYNQQLKVAHDPDLTLTDSETEAYQQQLDITNTGIMGYIEIPKVHERLPIYHGTDEEILQVAIGHLAGTSLPVGGKGTHAVISGHRGLPSAKLFTNIDKLRVNDTFTITSLNRTLTYQVDHIATVLPDDVSLLRIEEGKDLVTLVTCTPYGVNTHRLLVRGHRIKTATPTATRGSQKPSKLNLWLLLVSAIGLSLILVGTWRWRRRSKA</sequence>
<dbReference type="Pfam" id="PF04203">
    <property type="entry name" value="Sortase"/>
    <property type="match status" value="1"/>
</dbReference>
<evidence type="ECO:0000313" key="4">
    <source>
        <dbReference type="EMBL" id="SUN46034.1"/>
    </source>
</evidence>
<dbReference type="InterPro" id="IPR042002">
    <property type="entry name" value="Sortase_C"/>
</dbReference>
<dbReference type="PROSITE" id="PS51257">
    <property type="entry name" value="PROKAR_LIPOPROTEIN"/>
    <property type="match status" value="1"/>
</dbReference>
<dbReference type="Gene3D" id="2.40.260.10">
    <property type="entry name" value="Sortase"/>
    <property type="match status" value="1"/>
</dbReference>
<name>A0A380JP01_9STRE</name>
<dbReference type="NCBIfam" id="TIGR01076">
    <property type="entry name" value="sortase_fam"/>
    <property type="match status" value="1"/>
</dbReference>
<accession>A0A380JP01</accession>
<protein>
    <submittedName>
        <fullName evidence="4">Sortase SrtC1</fullName>
    </submittedName>
</protein>
<evidence type="ECO:0000313" key="5">
    <source>
        <dbReference type="Proteomes" id="UP000254461"/>
    </source>
</evidence>
<proteinExistence type="predicted"/>
<gene>
    <name evidence="4" type="ORF">NCTC12092_00811</name>
</gene>
<dbReference type="GO" id="GO:0016787">
    <property type="term" value="F:hydrolase activity"/>
    <property type="evidence" value="ECO:0007669"/>
    <property type="project" value="UniProtKB-KW"/>
</dbReference>
<feature type="active site" description="Proton donor/acceptor" evidence="2">
    <location>
        <position position="145"/>
    </location>
</feature>
<evidence type="ECO:0000256" key="1">
    <source>
        <dbReference type="ARBA" id="ARBA00022801"/>
    </source>
</evidence>
<dbReference type="AlphaFoldDB" id="A0A380JP01"/>
<feature type="transmembrane region" description="Helical" evidence="3">
    <location>
        <begin position="6"/>
        <end position="24"/>
    </location>
</feature>
<feature type="transmembrane region" description="Helical" evidence="3">
    <location>
        <begin position="243"/>
        <end position="263"/>
    </location>
</feature>
<keyword evidence="3" id="KW-1133">Transmembrane helix</keyword>
<reference evidence="4 5" key="1">
    <citation type="submission" date="2018-06" db="EMBL/GenBank/DDBJ databases">
        <authorList>
            <consortium name="Pathogen Informatics"/>
            <person name="Doyle S."/>
        </authorList>
    </citation>
    <scope>NUCLEOTIDE SEQUENCE [LARGE SCALE GENOMIC DNA]</scope>
    <source>
        <strain evidence="4 5">NCTC12092</strain>
    </source>
</reference>
<dbReference type="CDD" id="cd05827">
    <property type="entry name" value="Sortase_C"/>
    <property type="match status" value="1"/>
</dbReference>
<dbReference type="GeneID" id="83704693"/>
<evidence type="ECO:0000256" key="3">
    <source>
        <dbReference type="SAM" id="Phobius"/>
    </source>
</evidence>
<dbReference type="InterPro" id="IPR005754">
    <property type="entry name" value="Sortase"/>
</dbReference>
<dbReference type="SUPFAM" id="SSF63817">
    <property type="entry name" value="Sortase"/>
    <property type="match status" value="1"/>
</dbReference>